<evidence type="ECO:0000256" key="2">
    <source>
        <dbReference type="SAM" id="Coils"/>
    </source>
</evidence>
<dbReference type="Pfam" id="PF13863">
    <property type="entry name" value="DUF4200"/>
    <property type="match status" value="1"/>
</dbReference>
<dbReference type="GO" id="GO:0005856">
    <property type="term" value="C:cytoskeleton"/>
    <property type="evidence" value="ECO:0007669"/>
    <property type="project" value="UniProtKB-ARBA"/>
</dbReference>
<evidence type="ECO:0000313" key="5">
    <source>
        <dbReference type="EMBL" id="CAK0735206.1"/>
    </source>
</evidence>
<feature type="compositionally biased region" description="Low complexity" evidence="3">
    <location>
        <begin position="312"/>
        <end position="326"/>
    </location>
</feature>
<feature type="coiled-coil region" evidence="2">
    <location>
        <begin position="165"/>
        <end position="235"/>
    </location>
</feature>
<feature type="coiled-coil region" evidence="2">
    <location>
        <begin position="95"/>
        <end position="131"/>
    </location>
</feature>
<dbReference type="PANTHER" id="PTHR21683">
    <property type="entry name" value="COILED-COIL DOMAIN-CONTAINING PROTEIN 42 LIKE-2-LIKE-RELATED"/>
    <property type="match status" value="1"/>
</dbReference>
<dbReference type="InterPro" id="IPR025252">
    <property type="entry name" value="DUF4200"/>
</dbReference>
<protein>
    <recommendedName>
        <fullName evidence="4">DUF4200 domain-containing protein</fullName>
    </recommendedName>
</protein>
<dbReference type="Proteomes" id="UP001314263">
    <property type="component" value="Unassembled WGS sequence"/>
</dbReference>
<feature type="region of interest" description="Disordered" evidence="3">
    <location>
        <begin position="295"/>
        <end position="326"/>
    </location>
</feature>
<comment type="caution">
    <text evidence="5">The sequence shown here is derived from an EMBL/GenBank/DDBJ whole genome shotgun (WGS) entry which is preliminary data.</text>
</comment>
<dbReference type="AlphaFoldDB" id="A0AAV1HQI4"/>
<name>A0AAV1HQI4_9CHLO</name>
<reference evidence="5 6" key="1">
    <citation type="submission" date="2023-10" db="EMBL/GenBank/DDBJ databases">
        <authorList>
            <person name="Maclean D."/>
            <person name="Macfadyen A."/>
        </authorList>
    </citation>
    <scope>NUCLEOTIDE SEQUENCE [LARGE SCALE GENOMIC DNA]</scope>
</reference>
<evidence type="ECO:0000313" key="6">
    <source>
        <dbReference type="Proteomes" id="UP001314263"/>
    </source>
</evidence>
<keyword evidence="6" id="KW-1185">Reference proteome</keyword>
<keyword evidence="1 2" id="KW-0175">Coiled coil</keyword>
<gene>
    <name evidence="5" type="ORF">CVIRNUC_000543</name>
</gene>
<dbReference type="InterPro" id="IPR051147">
    <property type="entry name" value="CFAP_domain-containing"/>
</dbReference>
<proteinExistence type="predicted"/>
<accession>A0AAV1HQI4</accession>
<evidence type="ECO:0000256" key="1">
    <source>
        <dbReference type="ARBA" id="ARBA00023054"/>
    </source>
</evidence>
<dbReference type="PANTHER" id="PTHR21683:SF2">
    <property type="entry name" value="COILED-COIL DOMAIN-CONTAINING PROTEIN 42 LIKE-2-LIKE"/>
    <property type="match status" value="1"/>
</dbReference>
<dbReference type="EMBL" id="CAUYUE010000001">
    <property type="protein sequence ID" value="CAK0735206.1"/>
    <property type="molecule type" value="Genomic_DNA"/>
</dbReference>
<sequence length="326" mass="37496">MDAIRFMQHVPRKRADANLNLQDAAMGTRLLEKRRQTFEVQEALEQRKTEFVKKEAQFRGREDTLKRRDIELQDSLIRFSKFLQDNDAKRVRALKKAADERKIREEKEREIAETQKKLEEVKTQTEKTKKDLTCFLRYEEYLNDVVDASEDFHEVSEIMSRHATLLATNKDLQQQQQRVTDLAEETRVQQEAELRPKRAKVQELEETVLVLTQELEQVTKERQALDAAQEKARAEALEALTEHGQVCMTIDNLYERVCSVSTIKHAPNTGLLAKLQVVCNFITDVGLLEGSVADAQDGKPQTARSHAKAPPSVRSRMSVSSVKSHQ</sequence>
<evidence type="ECO:0000256" key="3">
    <source>
        <dbReference type="SAM" id="MobiDB-lite"/>
    </source>
</evidence>
<evidence type="ECO:0000259" key="4">
    <source>
        <dbReference type="Pfam" id="PF13863"/>
    </source>
</evidence>
<feature type="domain" description="DUF4200" evidence="4">
    <location>
        <begin position="30"/>
        <end position="147"/>
    </location>
</feature>
<organism evidence="5 6">
    <name type="scientific">Coccomyxa viridis</name>
    <dbReference type="NCBI Taxonomy" id="1274662"/>
    <lineage>
        <taxon>Eukaryota</taxon>
        <taxon>Viridiplantae</taxon>
        <taxon>Chlorophyta</taxon>
        <taxon>core chlorophytes</taxon>
        <taxon>Trebouxiophyceae</taxon>
        <taxon>Trebouxiophyceae incertae sedis</taxon>
        <taxon>Coccomyxaceae</taxon>
        <taxon>Coccomyxa</taxon>
    </lineage>
</organism>